<evidence type="ECO:0000313" key="4">
    <source>
        <dbReference type="Proteomes" id="UP000289260"/>
    </source>
</evidence>
<evidence type="ECO:0008006" key="5">
    <source>
        <dbReference type="Google" id="ProtNLM"/>
    </source>
</evidence>
<gene>
    <name evidence="3" type="ORF">EVS81_06560</name>
</gene>
<proteinExistence type="predicted"/>
<evidence type="ECO:0000256" key="1">
    <source>
        <dbReference type="SAM" id="MobiDB-lite"/>
    </source>
</evidence>
<evidence type="ECO:0000256" key="2">
    <source>
        <dbReference type="SAM" id="Phobius"/>
    </source>
</evidence>
<dbReference type="InterPro" id="IPR043777">
    <property type="entry name" value="DUF5719"/>
</dbReference>
<keyword evidence="2" id="KW-1133">Transmembrane helix</keyword>
<feature type="region of interest" description="Disordered" evidence="1">
    <location>
        <begin position="80"/>
        <end position="103"/>
    </location>
</feature>
<name>A0A4P6KDR0_9MICO</name>
<reference evidence="3 4" key="1">
    <citation type="submission" date="2019-02" db="EMBL/GenBank/DDBJ databases">
        <authorList>
            <person name="Sun L."/>
            <person name="Pan D."/>
            <person name="Wu X."/>
        </authorList>
    </citation>
    <scope>NUCLEOTIDE SEQUENCE [LARGE SCALE GENOMIC DNA]</scope>
    <source>
        <strain evidence="3 4">JW-1</strain>
    </source>
</reference>
<dbReference type="AlphaFoldDB" id="A0A4P6KDR0"/>
<evidence type="ECO:0000313" key="3">
    <source>
        <dbReference type="EMBL" id="QBE48535.1"/>
    </source>
</evidence>
<dbReference type="KEGG" id="ltr:EVS81_06560"/>
<keyword evidence="2" id="KW-0472">Membrane</keyword>
<dbReference type="Pfam" id="PF18986">
    <property type="entry name" value="DUF5719"/>
    <property type="match status" value="1"/>
</dbReference>
<dbReference type="EMBL" id="CP035806">
    <property type="protein sequence ID" value="QBE48535.1"/>
    <property type="molecule type" value="Genomic_DNA"/>
</dbReference>
<dbReference type="OrthoDB" id="3264966at2"/>
<accession>A0A4P6KDR0</accession>
<keyword evidence="4" id="KW-1185">Reference proteome</keyword>
<organism evidence="3 4">
    <name type="scientific">Leucobacter triazinivorans</name>
    <dbReference type="NCBI Taxonomy" id="1784719"/>
    <lineage>
        <taxon>Bacteria</taxon>
        <taxon>Bacillati</taxon>
        <taxon>Actinomycetota</taxon>
        <taxon>Actinomycetes</taxon>
        <taxon>Micrococcales</taxon>
        <taxon>Microbacteriaceae</taxon>
        <taxon>Leucobacter</taxon>
    </lineage>
</organism>
<sequence length="465" mass="46455">MSDRSRILRGGARAATGLVVVATCAVALALLGTTTLPEVVRAPLAITVDTTQNASRSLVCAGSFAELGADTSRPGVAIPSGAPSVTVAGSAESTGELTREEGGAGLPGVFSAPLAEPLAAAQVQRVDTENLRGVVAGACADPLNEQWLLGGATTTGISTTLSLGNPGSVPATVRITVFDENGAVESVQSTGVLVAPGAQQIVSLNGYAPDRERLAVRIESTGAPITASLGVGQVDGISPFAASAVTRQSAPGLRLVLPGIANESDHEHGPSDSGEGDEFPVVVRALAPDGASGTARLRAVDGEGGSTELGAIELAGAAVGELRVAEWPEGANALIVESDVPVLASALGSSTESDQHDYEWFVPAPELATDEPVAVPLVAGARLVLVNPGVGDARVEIARADGEGRATTETIPAGAAVVVRAPGEAVITSTAPVHAGARVLGEGSIAGYPVLAPDPRDGELTVHTR</sequence>
<keyword evidence="2" id="KW-0812">Transmembrane</keyword>
<dbReference type="Proteomes" id="UP000289260">
    <property type="component" value="Chromosome"/>
</dbReference>
<dbReference type="RefSeq" id="WP_130109671.1">
    <property type="nucleotide sequence ID" value="NZ_CP035806.1"/>
</dbReference>
<protein>
    <recommendedName>
        <fullName evidence="5">Large extracellular alpha-helical protein</fullName>
    </recommendedName>
</protein>
<feature type="transmembrane region" description="Helical" evidence="2">
    <location>
        <begin position="12"/>
        <end position="31"/>
    </location>
</feature>